<keyword evidence="1" id="KW-0732">Signal</keyword>
<name>A0A8D8RYV4_9HEMI</name>
<dbReference type="EMBL" id="HBUF01192385">
    <property type="protein sequence ID" value="CAG6658786.1"/>
    <property type="molecule type" value="Transcribed_RNA"/>
</dbReference>
<dbReference type="InterPro" id="IPR011009">
    <property type="entry name" value="Kinase-like_dom_sf"/>
</dbReference>
<dbReference type="GO" id="GO:0016301">
    <property type="term" value="F:kinase activity"/>
    <property type="evidence" value="ECO:0007669"/>
    <property type="project" value="UniProtKB-KW"/>
</dbReference>
<feature type="chain" id="PRO_5036261933" evidence="1">
    <location>
        <begin position="21"/>
        <end position="145"/>
    </location>
</feature>
<evidence type="ECO:0000256" key="1">
    <source>
        <dbReference type="SAM" id="SignalP"/>
    </source>
</evidence>
<sequence>MNNILIGILLLFTNRYYLSPVNIPDLVFVSCKYCGDNLPKETEKLIDHCKACEVPHREDSTYSFMCIFCEYHRAGLAHRLYAEFDNGLVYDYVRGVTTNPDTIRLPHIYPLVARTMARLHKVHSNMKHPKLWNLGKLMLSLIPRQ</sequence>
<accession>A0A8D8RYV4</accession>
<proteinExistence type="predicted"/>
<dbReference type="Pfam" id="PF01633">
    <property type="entry name" value="Choline_kinase"/>
    <property type="match status" value="1"/>
</dbReference>
<evidence type="ECO:0000313" key="2">
    <source>
        <dbReference type="EMBL" id="CAG6658785.1"/>
    </source>
</evidence>
<keyword evidence="2" id="KW-0808">Transferase</keyword>
<dbReference type="SUPFAM" id="SSF56112">
    <property type="entry name" value="Protein kinase-like (PK-like)"/>
    <property type="match status" value="1"/>
</dbReference>
<feature type="signal peptide" evidence="1">
    <location>
        <begin position="1"/>
        <end position="20"/>
    </location>
</feature>
<reference evidence="2" key="1">
    <citation type="submission" date="2021-05" db="EMBL/GenBank/DDBJ databases">
        <authorList>
            <person name="Alioto T."/>
            <person name="Alioto T."/>
            <person name="Gomez Garrido J."/>
        </authorList>
    </citation>
    <scope>NUCLEOTIDE SEQUENCE</scope>
</reference>
<organism evidence="2">
    <name type="scientific">Cacopsylla melanoneura</name>
    <dbReference type="NCBI Taxonomy" id="428564"/>
    <lineage>
        <taxon>Eukaryota</taxon>
        <taxon>Metazoa</taxon>
        <taxon>Ecdysozoa</taxon>
        <taxon>Arthropoda</taxon>
        <taxon>Hexapoda</taxon>
        <taxon>Insecta</taxon>
        <taxon>Pterygota</taxon>
        <taxon>Neoptera</taxon>
        <taxon>Paraneoptera</taxon>
        <taxon>Hemiptera</taxon>
        <taxon>Sternorrhyncha</taxon>
        <taxon>Psylloidea</taxon>
        <taxon>Psyllidae</taxon>
        <taxon>Psyllinae</taxon>
        <taxon>Cacopsylla</taxon>
    </lineage>
</organism>
<dbReference type="EMBL" id="HBUF01192384">
    <property type="protein sequence ID" value="CAG6658785.1"/>
    <property type="molecule type" value="Transcribed_RNA"/>
</dbReference>
<keyword evidence="2" id="KW-0418">Kinase</keyword>
<protein>
    <submittedName>
        <fullName evidence="2">Ethanolamine kinase</fullName>
    </submittedName>
</protein>
<dbReference type="AlphaFoldDB" id="A0A8D8RYV4"/>